<dbReference type="Proteomes" id="UP000015105">
    <property type="component" value="Chromosome 5D"/>
</dbReference>
<comment type="similarity">
    <text evidence="1">Belongs to the FHY3/FAR1 family.</text>
</comment>
<dbReference type="InterPro" id="IPR031052">
    <property type="entry name" value="FHY3/FAR1"/>
</dbReference>
<dbReference type="GO" id="GO:0005634">
    <property type="term" value="C:nucleus"/>
    <property type="evidence" value="ECO:0007669"/>
    <property type="project" value="UniProtKB-SubCell"/>
</dbReference>
<evidence type="ECO:0000313" key="3">
    <source>
        <dbReference type="Proteomes" id="UP000015105"/>
    </source>
</evidence>
<accession>A0A453JQN6</accession>
<dbReference type="Gramene" id="AET5Gv20159000.1">
    <property type="protein sequence ID" value="AET5Gv20159000.1"/>
    <property type="gene ID" value="AET5Gv20159000"/>
</dbReference>
<keyword evidence="1" id="KW-0539">Nucleus</keyword>
<reference evidence="2" key="5">
    <citation type="journal article" date="2021" name="G3 (Bethesda)">
        <title>Aegilops tauschii genome assembly Aet v5.0 features greater sequence contiguity and improved annotation.</title>
        <authorList>
            <person name="Wang L."/>
            <person name="Zhu T."/>
            <person name="Rodriguez J.C."/>
            <person name="Deal K.R."/>
            <person name="Dubcovsky J."/>
            <person name="McGuire P.E."/>
            <person name="Lux T."/>
            <person name="Spannagl M."/>
            <person name="Mayer K.F.X."/>
            <person name="Baldrich P."/>
            <person name="Meyers B.C."/>
            <person name="Huo N."/>
            <person name="Gu Y.Q."/>
            <person name="Zhou H."/>
            <person name="Devos K.M."/>
            <person name="Bennetzen J.L."/>
            <person name="Unver T."/>
            <person name="Budak H."/>
            <person name="Gulick P.J."/>
            <person name="Galiba G."/>
            <person name="Kalapos B."/>
            <person name="Nelson D.R."/>
            <person name="Li P."/>
            <person name="You F.M."/>
            <person name="Luo M.C."/>
            <person name="Dvorak J."/>
        </authorList>
    </citation>
    <scope>NUCLEOTIDE SEQUENCE [LARGE SCALE GENOMIC DNA]</scope>
    <source>
        <strain evidence="2">cv. AL8/78</strain>
    </source>
</reference>
<protein>
    <recommendedName>
        <fullName evidence="1">Protein FAR1-RELATED SEQUENCE</fullName>
    </recommendedName>
</protein>
<sequence length="109" mass="12744">MLCSHVLRVMEILHMEEIPAKHILKRWTKDARDILPKDLVQYQRDNSVNMSLTCRHSTLYLRAMEVVRLGDSSAEAFDHILDGLEALLVSGAPFRKRRMVWVLWTAWVN</sequence>
<dbReference type="PANTHER" id="PTHR31669">
    <property type="entry name" value="PROTEIN FAR1-RELATED SEQUENCE 10-RELATED"/>
    <property type="match status" value="1"/>
</dbReference>
<dbReference type="AlphaFoldDB" id="A0A453JQN6"/>
<keyword evidence="1" id="KW-0862">Zinc</keyword>
<comment type="function">
    <text evidence="1">Putative transcription activator involved in regulating light control of development.</text>
</comment>
<reference evidence="3" key="1">
    <citation type="journal article" date="2014" name="Science">
        <title>Ancient hybridizations among the ancestral genomes of bread wheat.</title>
        <authorList>
            <consortium name="International Wheat Genome Sequencing Consortium,"/>
            <person name="Marcussen T."/>
            <person name="Sandve S.R."/>
            <person name="Heier L."/>
            <person name="Spannagl M."/>
            <person name="Pfeifer M."/>
            <person name="Jakobsen K.S."/>
            <person name="Wulff B.B."/>
            <person name="Steuernagel B."/>
            <person name="Mayer K.F."/>
            <person name="Olsen O.A."/>
        </authorList>
    </citation>
    <scope>NUCLEOTIDE SEQUENCE [LARGE SCALE GENOMIC DNA]</scope>
    <source>
        <strain evidence="3">cv. AL8/78</strain>
    </source>
</reference>
<reference evidence="2" key="4">
    <citation type="submission" date="2019-03" db="UniProtKB">
        <authorList>
            <consortium name="EnsemblPlants"/>
        </authorList>
    </citation>
    <scope>IDENTIFICATION</scope>
</reference>
<evidence type="ECO:0000313" key="2">
    <source>
        <dbReference type="EnsemblPlants" id="AET5Gv20159000.1"/>
    </source>
</evidence>
<dbReference type="EnsemblPlants" id="AET5Gv20159000.1">
    <property type="protein sequence ID" value="AET5Gv20159000.1"/>
    <property type="gene ID" value="AET5Gv20159000"/>
</dbReference>
<dbReference type="PANTHER" id="PTHR31669:SF307">
    <property type="entry name" value="PROTEIN FAR1-RELATED SEQUENCE"/>
    <property type="match status" value="1"/>
</dbReference>
<proteinExistence type="inferred from homology"/>
<keyword evidence="1" id="KW-0479">Metal-binding</keyword>
<organism evidence="2 3">
    <name type="scientific">Aegilops tauschii subsp. strangulata</name>
    <name type="common">Goatgrass</name>
    <dbReference type="NCBI Taxonomy" id="200361"/>
    <lineage>
        <taxon>Eukaryota</taxon>
        <taxon>Viridiplantae</taxon>
        <taxon>Streptophyta</taxon>
        <taxon>Embryophyta</taxon>
        <taxon>Tracheophyta</taxon>
        <taxon>Spermatophyta</taxon>
        <taxon>Magnoliopsida</taxon>
        <taxon>Liliopsida</taxon>
        <taxon>Poales</taxon>
        <taxon>Poaceae</taxon>
        <taxon>BOP clade</taxon>
        <taxon>Pooideae</taxon>
        <taxon>Triticodae</taxon>
        <taxon>Triticeae</taxon>
        <taxon>Triticinae</taxon>
        <taxon>Aegilops</taxon>
    </lineage>
</organism>
<name>A0A453JQN6_AEGTS</name>
<keyword evidence="1" id="KW-0863">Zinc-finger</keyword>
<comment type="subcellular location">
    <subcellularLocation>
        <location evidence="1">Nucleus</location>
    </subcellularLocation>
</comment>
<keyword evidence="3" id="KW-1185">Reference proteome</keyword>
<evidence type="ECO:0000256" key="1">
    <source>
        <dbReference type="RuleBase" id="RU367018"/>
    </source>
</evidence>
<reference evidence="3" key="2">
    <citation type="journal article" date="2017" name="Nat. Plants">
        <title>The Aegilops tauschii genome reveals multiple impacts of transposons.</title>
        <authorList>
            <person name="Zhao G."/>
            <person name="Zou C."/>
            <person name="Li K."/>
            <person name="Wang K."/>
            <person name="Li T."/>
            <person name="Gao L."/>
            <person name="Zhang X."/>
            <person name="Wang H."/>
            <person name="Yang Z."/>
            <person name="Liu X."/>
            <person name="Jiang W."/>
            <person name="Mao L."/>
            <person name="Kong X."/>
            <person name="Jiao Y."/>
            <person name="Jia J."/>
        </authorList>
    </citation>
    <scope>NUCLEOTIDE SEQUENCE [LARGE SCALE GENOMIC DNA]</scope>
    <source>
        <strain evidence="3">cv. AL8/78</strain>
    </source>
</reference>
<reference evidence="2" key="3">
    <citation type="journal article" date="2017" name="Nature">
        <title>Genome sequence of the progenitor of the wheat D genome Aegilops tauschii.</title>
        <authorList>
            <person name="Luo M.C."/>
            <person name="Gu Y.Q."/>
            <person name="Puiu D."/>
            <person name="Wang H."/>
            <person name="Twardziok S.O."/>
            <person name="Deal K.R."/>
            <person name="Huo N."/>
            <person name="Zhu T."/>
            <person name="Wang L."/>
            <person name="Wang Y."/>
            <person name="McGuire P.E."/>
            <person name="Liu S."/>
            <person name="Long H."/>
            <person name="Ramasamy R.K."/>
            <person name="Rodriguez J.C."/>
            <person name="Van S.L."/>
            <person name="Yuan L."/>
            <person name="Wang Z."/>
            <person name="Xia Z."/>
            <person name="Xiao L."/>
            <person name="Anderson O.D."/>
            <person name="Ouyang S."/>
            <person name="Liang Y."/>
            <person name="Zimin A.V."/>
            <person name="Pertea G."/>
            <person name="Qi P."/>
            <person name="Bennetzen J.L."/>
            <person name="Dai X."/>
            <person name="Dawson M.W."/>
            <person name="Muller H.G."/>
            <person name="Kugler K."/>
            <person name="Rivarola-Duarte L."/>
            <person name="Spannagl M."/>
            <person name="Mayer K.F.X."/>
            <person name="Lu F.H."/>
            <person name="Bevan M.W."/>
            <person name="Leroy P."/>
            <person name="Li P."/>
            <person name="You F.M."/>
            <person name="Sun Q."/>
            <person name="Liu Z."/>
            <person name="Lyons E."/>
            <person name="Wicker T."/>
            <person name="Salzberg S.L."/>
            <person name="Devos K.M."/>
            <person name="Dvorak J."/>
        </authorList>
    </citation>
    <scope>NUCLEOTIDE SEQUENCE [LARGE SCALE GENOMIC DNA]</scope>
    <source>
        <strain evidence="2">cv. AL8/78</strain>
    </source>
</reference>
<dbReference type="GO" id="GO:0008270">
    <property type="term" value="F:zinc ion binding"/>
    <property type="evidence" value="ECO:0007669"/>
    <property type="project" value="UniProtKB-UniRule"/>
</dbReference>
<dbReference type="GO" id="GO:0006355">
    <property type="term" value="P:regulation of DNA-templated transcription"/>
    <property type="evidence" value="ECO:0007669"/>
    <property type="project" value="UniProtKB-UniRule"/>
</dbReference>